<dbReference type="SUPFAM" id="SSF48403">
    <property type="entry name" value="Ankyrin repeat"/>
    <property type="match status" value="1"/>
</dbReference>
<sequence>MCSKVEKYSEDEVDSKDVEWIEWKESVDHFVAKKQRMERTPCPDNSHIGVFPNQREDPLLPKGFTWGRQKQLYCPPDLLCHNLVNTDKPTLDHEFGYVFCHRGLYDRAQGIVDNSAAAIENGVNHGYYLHELDSFVFDRLDKTIVVHEKGAFRVSAEDKQWKEMTIFEILKMFLVDRKVDLSKLDFTESFEKTDQAVPDLLSTFWKELLHPTGVTLQIDMRDDDFKKLFSYYSYHIFQGTSHRKSLGSHLFRPTMFKGYNHHFKSFDALRDAIEQECITAYGRNYFETEHLHWFPHLMMVIAAEAVMELLKEEYPSYSLPQKGPPFDFSTTPSYEQIYVLAMRHISSFVDIGKNHYNFILEVEYSGLGLGYDVKNDLAWNPLNGERIVTEEVIFEARFDRALIDVTLELKRAHKGLLIASCTRLPDVILPTGNYIAGYLTSKMKPWETEEKGISRHLRTIHGGLNPQSDICRQSRTALTTACAGGHRIIIDLLFQRGGAINFIPRGGSSPLYWSSACGHVSIVQLLLERAVGAAGGVAVAGTSVDWGGSDEHLGSQCGCCDDGCGRCGGEDECMPDCCDDETSDHGEISCCTIMQLAVESVIQRLVIVEITSNHCTCCICLSLASLLFAINFSRIGASACGAATARLSNNCLGNYLTRTRLKPL</sequence>
<dbReference type="HOGENOM" id="CLU_413310_0_0_1"/>
<dbReference type="EMBL" id="KB445639">
    <property type="protein sequence ID" value="EMD67442.1"/>
    <property type="molecule type" value="Genomic_DNA"/>
</dbReference>
<evidence type="ECO:0000313" key="1">
    <source>
        <dbReference type="EMBL" id="EMD67442.1"/>
    </source>
</evidence>
<gene>
    <name evidence="1" type="ORF">COCSADRAFT_352356</name>
</gene>
<proteinExistence type="predicted"/>
<dbReference type="RefSeq" id="XP_007697100.1">
    <property type="nucleotide sequence ID" value="XM_007698910.1"/>
</dbReference>
<evidence type="ECO:0000313" key="2">
    <source>
        <dbReference type="Proteomes" id="UP000016934"/>
    </source>
</evidence>
<dbReference type="Gene3D" id="1.25.40.20">
    <property type="entry name" value="Ankyrin repeat-containing domain"/>
    <property type="match status" value="1"/>
</dbReference>
<dbReference type="KEGG" id="bsc:COCSADRAFT_352356"/>
<dbReference type="Proteomes" id="UP000016934">
    <property type="component" value="Unassembled WGS sequence"/>
</dbReference>
<dbReference type="AlphaFoldDB" id="M2TFC1"/>
<accession>M2TFC1</accession>
<reference evidence="1 2" key="1">
    <citation type="journal article" date="2012" name="PLoS Pathog.">
        <title>Diverse lifestyles and strategies of plant pathogenesis encoded in the genomes of eighteen Dothideomycetes fungi.</title>
        <authorList>
            <person name="Ohm R.A."/>
            <person name="Feau N."/>
            <person name="Henrissat B."/>
            <person name="Schoch C.L."/>
            <person name="Horwitz B.A."/>
            <person name="Barry K.W."/>
            <person name="Condon B.J."/>
            <person name="Copeland A.C."/>
            <person name="Dhillon B."/>
            <person name="Glaser F."/>
            <person name="Hesse C.N."/>
            <person name="Kosti I."/>
            <person name="LaButti K."/>
            <person name="Lindquist E.A."/>
            <person name="Lucas S."/>
            <person name="Salamov A.A."/>
            <person name="Bradshaw R.E."/>
            <person name="Ciuffetti L."/>
            <person name="Hamelin R.C."/>
            <person name="Kema G.H.J."/>
            <person name="Lawrence C."/>
            <person name="Scott J.A."/>
            <person name="Spatafora J.W."/>
            <person name="Turgeon B.G."/>
            <person name="de Wit P.J.G.M."/>
            <person name="Zhong S."/>
            <person name="Goodwin S.B."/>
            <person name="Grigoriev I.V."/>
        </authorList>
    </citation>
    <scope>NUCLEOTIDE SEQUENCE [LARGE SCALE GENOMIC DNA]</scope>
    <source>
        <strain evidence="2">ND90Pr / ATCC 201652</strain>
    </source>
</reference>
<reference evidence="2" key="2">
    <citation type="journal article" date="2013" name="PLoS Genet.">
        <title>Comparative genome structure, secondary metabolite, and effector coding capacity across Cochliobolus pathogens.</title>
        <authorList>
            <person name="Condon B.J."/>
            <person name="Leng Y."/>
            <person name="Wu D."/>
            <person name="Bushley K.E."/>
            <person name="Ohm R.A."/>
            <person name="Otillar R."/>
            <person name="Martin J."/>
            <person name="Schackwitz W."/>
            <person name="Grimwood J."/>
            <person name="MohdZainudin N."/>
            <person name="Xue C."/>
            <person name="Wang R."/>
            <person name="Manning V.A."/>
            <person name="Dhillon B."/>
            <person name="Tu Z.J."/>
            <person name="Steffenson B.J."/>
            <person name="Salamov A."/>
            <person name="Sun H."/>
            <person name="Lowry S."/>
            <person name="LaButti K."/>
            <person name="Han J."/>
            <person name="Copeland A."/>
            <person name="Lindquist E."/>
            <person name="Barry K."/>
            <person name="Schmutz J."/>
            <person name="Baker S.E."/>
            <person name="Ciuffetti L.M."/>
            <person name="Grigoriev I.V."/>
            <person name="Zhong S."/>
            <person name="Turgeon B.G."/>
        </authorList>
    </citation>
    <scope>NUCLEOTIDE SEQUENCE [LARGE SCALE GENOMIC DNA]</scope>
    <source>
        <strain evidence="2">ND90Pr / ATCC 201652</strain>
    </source>
</reference>
<dbReference type="GeneID" id="19138148"/>
<name>M2TFC1_COCSN</name>
<dbReference type="OrthoDB" id="3800144at2759"/>
<dbReference type="SMART" id="SM00248">
    <property type="entry name" value="ANK"/>
    <property type="match status" value="2"/>
</dbReference>
<protein>
    <submittedName>
        <fullName evidence="1">Uncharacterized protein</fullName>
    </submittedName>
</protein>
<dbReference type="InterPro" id="IPR036770">
    <property type="entry name" value="Ankyrin_rpt-contain_sf"/>
</dbReference>
<keyword evidence="2" id="KW-1185">Reference proteome</keyword>
<dbReference type="Pfam" id="PF12796">
    <property type="entry name" value="Ank_2"/>
    <property type="match status" value="1"/>
</dbReference>
<organism evidence="1 2">
    <name type="scientific">Cochliobolus sativus (strain ND90Pr / ATCC 201652)</name>
    <name type="common">Common root rot and spot blotch fungus</name>
    <name type="synonym">Bipolaris sorokiniana</name>
    <dbReference type="NCBI Taxonomy" id="665912"/>
    <lineage>
        <taxon>Eukaryota</taxon>
        <taxon>Fungi</taxon>
        <taxon>Dikarya</taxon>
        <taxon>Ascomycota</taxon>
        <taxon>Pezizomycotina</taxon>
        <taxon>Dothideomycetes</taxon>
        <taxon>Pleosporomycetidae</taxon>
        <taxon>Pleosporales</taxon>
        <taxon>Pleosporineae</taxon>
        <taxon>Pleosporaceae</taxon>
        <taxon>Bipolaris</taxon>
    </lineage>
</organism>
<dbReference type="InterPro" id="IPR002110">
    <property type="entry name" value="Ankyrin_rpt"/>
</dbReference>